<dbReference type="InterPro" id="IPR003526">
    <property type="entry name" value="MECDP_synthase"/>
</dbReference>
<dbReference type="HAMAP" id="MF_00108">
    <property type="entry name" value="IspD"/>
    <property type="match status" value="1"/>
</dbReference>
<feature type="binding site" evidence="14">
    <location>
        <position position="372"/>
    </location>
    <ligand>
        <name>4-CDP-2-C-methyl-D-erythritol 2-phosphate</name>
        <dbReference type="ChEBI" id="CHEBI:57919"/>
    </ligand>
</feature>
<feature type="site" description="Positions MEP for the nucleophilic attack" evidence="14">
    <location>
        <position position="152"/>
    </location>
</feature>
<feature type="region of interest" description="2-C-methyl-D-erythritol 2,4-cyclodiphosphate synthase" evidence="14">
    <location>
        <begin position="231"/>
        <end position="391"/>
    </location>
</feature>
<sequence>MSRVAAVVVAGGRGLRAGGDVPKQYRCIGGMAVIRRTLLAFTAHPGIAVVQPVIHPDDEARFASAAAGLPVLTPTYGGTTRQASVHAGLEALADHAPEIVLVHDAARPFASPALLDRAIAAGRGGAAIPGLVVSDTVKVVDGAGLVVETLDRSRLRTVQTPQAFRFDALLAAHRAAAAAGRDDFTDDAALAEWAGLPVAIFEGEATNVKLTTPDDFRRAEAELLAELGDVRVGSGYDVHAFAATGDHVWLGGVKIPHDRSVEGHSDADVALHALVDAILGALAEGDIGVHFPPSDPRWKGASSDRFLAYAVERVTARGGRIAHVDLTLVAEAPRLGQYRDAIRARVAEIVGLSVDRVGLKATTSEKMGFIGRREGLVAYATATVRLPWTTP</sequence>
<evidence type="ECO:0000256" key="4">
    <source>
        <dbReference type="ARBA" id="ARBA00004709"/>
    </source>
</evidence>
<dbReference type="InterPro" id="IPR026596">
    <property type="entry name" value="IspD/F"/>
</dbReference>
<dbReference type="RefSeq" id="WP_378475957.1">
    <property type="nucleotide sequence ID" value="NZ_JBHUIW010000001.1"/>
</dbReference>
<dbReference type="InterPro" id="IPR018294">
    <property type="entry name" value="ISPD_synthase_CS"/>
</dbReference>
<comment type="similarity">
    <text evidence="14">In the N-terminal section; belongs to the IspD/TarI cytidylyltransferase family. IspD subfamily.</text>
</comment>
<dbReference type="PANTHER" id="PTHR43181:SF1">
    <property type="entry name" value="2-C-METHYL-D-ERYTHRITOL 2,4-CYCLODIPHOSPHATE SYNTHASE, CHLOROPLASTIC"/>
    <property type="match status" value="1"/>
</dbReference>
<evidence type="ECO:0000256" key="12">
    <source>
        <dbReference type="ARBA" id="ARBA00023239"/>
    </source>
</evidence>
<feature type="binding site" evidence="14">
    <location>
        <begin position="237"/>
        <end position="239"/>
    </location>
    <ligand>
        <name>4-CDP-2-C-methyl-D-erythritol 2-phosphate</name>
        <dbReference type="ChEBI" id="CHEBI:57919"/>
    </ligand>
</feature>
<reference evidence="17" key="1">
    <citation type="journal article" date="2019" name="Int. J. Syst. Evol. Microbiol.">
        <title>The Global Catalogue of Microorganisms (GCM) 10K type strain sequencing project: providing services to taxonomists for standard genome sequencing and annotation.</title>
        <authorList>
            <consortium name="The Broad Institute Genomics Platform"/>
            <consortium name="The Broad Institute Genome Sequencing Center for Infectious Disease"/>
            <person name="Wu L."/>
            <person name="Ma J."/>
        </authorList>
    </citation>
    <scope>NUCLEOTIDE SEQUENCE [LARGE SCALE GENOMIC DNA]</scope>
    <source>
        <strain evidence="17">CGMCC 1.6774</strain>
    </source>
</reference>
<evidence type="ECO:0000256" key="7">
    <source>
        <dbReference type="ARBA" id="ARBA00009789"/>
    </source>
</evidence>
<organism evidence="16 17">
    <name type="scientific">Rhodoplanes azumiensis</name>
    <dbReference type="NCBI Taxonomy" id="1897628"/>
    <lineage>
        <taxon>Bacteria</taxon>
        <taxon>Pseudomonadati</taxon>
        <taxon>Pseudomonadota</taxon>
        <taxon>Alphaproteobacteria</taxon>
        <taxon>Hyphomicrobiales</taxon>
        <taxon>Nitrobacteraceae</taxon>
        <taxon>Rhodoplanes</taxon>
    </lineage>
</organism>
<feature type="domain" description="2-C-methyl-D-erythritol 2,4-cyclodiphosphate synthase" evidence="15">
    <location>
        <begin position="230"/>
        <end position="384"/>
    </location>
</feature>
<dbReference type="PANTHER" id="PTHR43181">
    <property type="entry name" value="2-C-METHYL-D-ERYTHRITOL 2,4-CYCLODIPHOSPHATE SYNTHASE, CHLOROPLASTIC"/>
    <property type="match status" value="1"/>
</dbReference>
<feature type="binding site" evidence="14">
    <location>
        <begin position="264"/>
        <end position="265"/>
    </location>
    <ligand>
        <name>4-CDP-2-C-methyl-D-erythritol 2-phosphate</name>
        <dbReference type="ChEBI" id="CHEBI:57919"/>
    </ligand>
</feature>
<feature type="binding site" evidence="14">
    <location>
        <position position="369"/>
    </location>
    <ligand>
        <name>4-CDP-2-C-methyl-D-erythritol 2-phosphate</name>
        <dbReference type="ChEBI" id="CHEBI:57919"/>
    </ligand>
</feature>
<dbReference type="InterPro" id="IPR036571">
    <property type="entry name" value="MECDP_synthase_sf"/>
</dbReference>
<dbReference type="Proteomes" id="UP001597314">
    <property type="component" value="Unassembled WGS sequence"/>
</dbReference>
<comment type="similarity">
    <text evidence="6">Belongs to the IspF family.</text>
</comment>
<evidence type="ECO:0000259" key="15">
    <source>
        <dbReference type="Pfam" id="PF02542"/>
    </source>
</evidence>
<feature type="binding site" evidence="14">
    <location>
        <position position="237"/>
    </location>
    <ligand>
        <name>a divalent metal cation</name>
        <dbReference type="ChEBI" id="CHEBI:60240"/>
    </ligand>
</feature>
<keyword evidence="8 14" id="KW-0808">Transferase</keyword>
<feature type="binding site" evidence="14">
    <location>
        <begin position="286"/>
        <end position="288"/>
    </location>
    <ligand>
        <name>4-CDP-2-C-methyl-D-erythritol 2-phosphate</name>
        <dbReference type="ChEBI" id="CHEBI:57919"/>
    </ligand>
</feature>
<feature type="site" description="Transition state stabilizer" evidence="14">
    <location>
        <position position="363"/>
    </location>
</feature>
<gene>
    <name evidence="14" type="primary">ispDF</name>
    <name evidence="16" type="ORF">ACFSOX_01150</name>
</gene>
<dbReference type="Pfam" id="PF02542">
    <property type="entry name" value="YgbB"/>
    <property type="match status" value="1"/>
</dbReference>
<dbReference type="SUPFAM" id="SSF69765">
    <property type="entry name" value="IpsF-like"/>
    <property type="match status" value="1"/>
</dbReference>
<dbReference type="InterPro" id="IPR001228">
    <property type="entry name" value="IspD"/>
</dbReference>
<comment type="caution">
    <text evidence="14">Lacks conserved residue(s) required for the propagation of feature annotation.</text>
</comment>
<dbReference type="Pfam" id="PF01128">
    <property type="entry name" value="IspD"/>
    <property type="match status" value="1"/>
</dbReference>
<keyword evidence="11 14" id="KW-0414">Isoprene biosynthesis</keyword>
<comment type="pathway">
    <text evidence="4 14">Isoprenoid biosynthesis; isopentenyl diphosphate biosynthesis via DXP pathway; isopentenyl diphosphate from 1-deoxy-D-xylulose 5-phosphate: step 4/6.</text>
</comment>
<evidence type="ECO:0000256" key="1">
    <source>
        <dbReference type="ARBA" id="ARBA00000200"/>
    </source>
</evidence>
<dbReference type="EC" id="2.7.7.60" evidence="14"/>
<keyword evidence="13 14" id="KW-0511">Multifunctional enzyme</keyword>
<comment type="function">
    <text evidence="14">Bifunctional enzyme that catalyzes the formation of 4-diphosphocytidyl-2-C-methyl-D-erythritol from CTP and 2-C-methyl-D-erythritol 4-phosphate (MEP) (IspD), and catalyzes the conversion of 4-diphosphocytidyl-2-C-methyl-D-erythritol 2-phosphate (CDP-ME2P) to 2-C-methyl-D-erythritol 2,4-cyclodiphosphate (ME-CPP) with a corresponding release of cytidine 5-monophosphate (CMP) (IspF).</text>
</comment>
<dbReference type="CDD" id="cd02516">
    <property type="entry name" value="CDP-ME_synthetase"/>
    <property type="match status" value="1"/>
</dbReference>
<feature type="binding site" evidence="14">
    <location>
        <position position="239"/>
    </location>
    <ligand>
        <name>a divalent metal cation</name>
        <dbReference type="ChEBI" id="CHEBI:60240"/>
    </ligand>
</feature>
<dbReference type="NCBIfam" id="TIGR00151">
    <property type="entry name" value="ispF"/>
    <property type="match status" value="1"/>
</dbReference>
<dbReference type="CDD" id="cd00554">
    <property type="entry name" value="MECDP_synthase"/>
    <property type="match status" value="1"/>
</dbReference>
<dbReference type="InterPro" id="IPR020555">
    <property type="entry name" value="MECDP_synthase_CS"/>
</dbReference>
<evidence type="ECO:0000256" key="10">
    <source>
        <dbReference type="ARBA" id="ARBA00022723"/>
    </source>
</evidence>
<dbReference type="NCBIfam" id="TIGR00453">
    <property type="entry name" value="ispD"/>
    <property type="match status" value="1"/>
</dbReference>
<feature type="region of interest" description="2-C-methyl-D-erythritol 4-phosphate cytidylyltransferase" evidence="14">
    <location>
        <begin position="1"/>
        <end position="230"/>
    </location>
</feature>
<dbReference type="HAMAP" id="MF_00107">
    <property type="entry name" value="IspF"/>
    <property type="match status" value="1"/>
</dbReference>
<evidence type="ECO:0000256" key="9">
    <source>
        <dbReference type="ARBA" id="ARBA00022695"/>
    </source>
</evidence>
<dbReference type="GO" id="GO:0008685">
    <property type="term" value="F:2-C-methyl-D-erythritol 2,4-cyclodiphosphate synthase activity"/>
    <property type="evidence" value="ECO:0007669"/>
    <property type="project" value="UniProtKB-EC"/>
</dbReference>
<keyword evidence="12 14" id="KW-0456">Lyase</keyword>
<accession>A0ABW5AEV0</accession>
<feature type="site" description="Transition state stabilizer" evidence="14">
    <location>
        <position position="264"/>
    </location>
</feature>
<feature type="site" description="Transition state stabilizer" evidence="14">
    <location>
        <position position="23"/>
    </location>
</feature>
<name>A0ABW5AEV0_9BRAD</name>
<evidence type="ECO:0000256" key="14">
    <source>
        <dbReference type="HAMAP-Rule" id="MF_01520"/>
    </source>
</evidence>
<feature type="binding site" evidence="14">
    <location>
        <position position="272"/>
    </location>
    <ligand>
        <name>a divalent metal cation</name>
        <dbReference type="ChEBI" id="CHEBI:60240"/>
    </ligand>
</feature>
<feature type="binding site" evidence="14">
    <location>
        <begin position="362"/>
        <end position="365"/>
    </location>
    <ligand>
        <name>4-CDP-2-C-methyl-D-erythritol 2-phosphate</name>
        <dbReference type="ChEBI" id="CHEBI:57919"/>
    </ligand>
</feature>
<keyword evidence="17" id="KW-1185">Reference proteome</keyword>
<protein>
    <recommendedName>
        <fullName evidence="14">Bifunctional enzyme IspD/IspF</fullName>
    </recommendedName>
    <domain>
        <recommendedName>
            <fullName evidence="14">2-C-methyl-D-erythritol 4-phosphate cytidylyltransferase</fullName>
            <ecNumber evidence="14">2.7.7.60</ecNumber>
        </recommendedName>
        <alternativeName>
            <fullName evidence="14">4-diphosphocytidyl-2C-methyl-D-erythritol synthase</fullName>
        </alternativeName>
        <alternativeName>
            <fullName evidence="14">MEP cytidylyltransferase</fullName>
            <shortName evidence="14">MCT</shortName>
        </alternativeName>
    </domain>
    <domain>
        <recommendedName>
            <fullName evidence="14">2-C-methyl-D-erythritol 2,4-cyclodiphosphate synthase</fullName>
            <shortName evidence="14">MECDP-synthase</shortName>
            <shortName evidence="14">MECPP-synthase</shortName>
            <shortName evidence="14">MECPS</shortName>
            <ecNumber evidence="14">4.6.1.12</ecNumber>
        </recommendedName>
    </domain>
</protein>
<dbReference type="Gene3D" id="3.30.1330.50">
    <property type="entry name" value="2-C-methyl-D-erythritol 2,4-cyclodiphosphate synthase"/>
    <property type="match status" value="1"/>
</dbReference>
<dbReference type="Gene3D" id="3.90.550.10">
    <property type="entry name" value="Spore Coat Polysaccharide Biosynthesis Protein SpsA, Chain A"/>
    <property type="match status" value="1"/>
</dbReference>
<comment type="similarity">
    <text evidence="14">In the C-terminal section; belongs to the IspF family.</text>
</comment>
<dbReference type="InterPro" id="IPR034683">
    <property type="entry name" value="IspD/TarI"/>
</dbReference>
<comment type="similarity">
    <text evidence="7">Belongs to the IspD/TarI cytidylyltransferase family. IspD subfamily.</text>
</comment>
<evidence type="ECO:0000256" key="2">
    <source>
        <dbReference type="ARBA" id="ARBA00001282"/>
    </source>
</evidence>
<keyword evidence="10 14" id="KW-0479">Metal-binding</keyword>
<evidence type="ECO:0000256" key="11">
    <source>
        <dbReference type="ARBA" id="ARBA00023229"/>
    </source>
</evidence>
<comment type="pathway">
    <text evidence="5 14">Isoprenoid biosynthesis; isopentenyl diphosphate biosynthesis via DXP pathway; isopentenyl diphosphate from 1-deoxy-D-xylulose 5-phosphate: step 2/6.</text>
</comment>
<comment type="catalytic activity">
    <reaction evidence="1 14">
        <text>4-CDP-2-C-methyl-D-erythritol 2-phosphate = 2-C-methyl-D-erythritol 2,4-cyclic diphosphate + CMP</text>
        <dbReference type="Rhea" id="RHEA:23864"/>
        <dbReference type="ChEBI" id="CHEBI:57919"/>
        <dbReference type="ChEBI" id="CHEBI:58483"/>
        <dbReference type="ChEBI" id="CHEBI:60377"/>
        <dbReference type="EC" id="4.6.1.12"/>
    </reaction>
</comment>
<dbReference type="GO" id="GO:0050518">
    <property type="term" value="F:2-C-methyl-D-erythritol 4-phosphate cytidylyltransferase activity"/>
    <property type="evidence" value="ECO:0007669"/>
    <property type="project" value="UniProtKB-EC"/>
</dbReference>
<feature type="site" description="Positions MEP for the nucleophilic attack" evidence="14">
    <location>
        <position position="209"/>
    </location>
</feature>
<feature type="site" description="Transition state stabilizer" evidence="14">
    <location>
        <position position="16"/>
    </location>
</feature>
<evidence type="ECO:0000256" key="6">
    <source>
        <dbReference type="ARBA" id="ARBA00008480"/>
    </source>
</evidence>
<comment type="catalytic activity">
    <reaction evidence="2 14">
        <text>2-C-methyl-D-erythritol 4-phosphate + CTP + H(+) = 4-CDP-2-C-methyl-D-erythritol + diphosphate</text>
        <dbReference type="Rhea" id="RHEA:13429"/>
        <dbReference type="ChEBI" id="CHEBI:15378"/>
        <dbReference type="ChEBI" id="CHEBI:33019"/>
        <dbReference type="ChEBI" id="CHEBI:37563"/>
        <dbReference type="ChEBI" id="CHEBI:57823"/>
        <dbReference type="ChEBI" id="CHEBI:58262"/>
        <dbReference type="EC" id="2.7.7.60"/>
    </reaction>
</comment>
<dbReference type="EMBL" id="JBHUIW010000001">
    <property type="protein sequence ID" value="MFD2180746.1"/>
    <property type="molecule type" value="Genomic_DNA"/>
</dbReference>
<dbReference type="PROSITE" id="PS01295">
    <property type="entry name" value="ISPD"/>
    <property type="match status" value="1"/>
</dbReference>
<evidence type="ECO:0000256" key="8">
    <source>
        <dbReference type="ARBA" id="ARBA00022679"/>
    </source>
</evidence>
<dbReference type="HAMAP" id="MF_01520">
    <property type="entry name" value="IspDF"/>
    <property type="match status" value="1"/>
</dbReference>
<evidence type="ECO:0000313" key="17">
    <source>
        <dbReference type="Proteomes" id="UP001597314"/>
    </source>
</evidence>
<evidence type="ECO:0000256" key="5">
    <source>
        <dbReference type="ARBA" id="ARBA00004787"/>
    </source>
</evidence>
<dbReference type="NCBIfam" id="NF006899">
    <property type="entry name" value="PRK09382.1"/>
    <property type="match status" value="1"/>
</dbReference>
<evidence type="ECO:0000256" key="13">
    <source>
        <dbReference type="ARBA" id="ARBA00023268"/>
    </source>
</evidence>
<dbReference type="SUPFAM" id="SSF53448">
    <property type="entry name" value="Nucleotide-diphospho-sugar transferases"/>
    <property type="match status" value="1"/>
</dbReference>
<evidence type="ECO:0000313" key="16">
    <source>
        <dbReference type="EMBL" id="MFD2180746.1"/>
    </source>
</evidence>
<keyword evidence="9 14" id="KW-0548">Nucleotidyltransferase</keyword>
<comment type="caution">
    <text evidence="16">The sequence shown here is derived from an EMBL/GenBank/DDBJ whole genome shotgun (WGS) entry which is preliminary data.</text>
</comment>
<comment type="cofactor">
    <cofactor evidence="3 14">
        <name>a divalent metal cation</name>
        <dbReference type="ChEBI" id="CHEBI:60240"/>
    </cofactor>
</comment>
<dbReference type="InterPro" id="IPR029044">
    <property type="entry name" value="Nucleotide-diphossugar_trans"/>
</dbReference>
<dbReference type="PROSITE" id="PS01350">
    <property type="entry name" value="ISPF"/>
    <property type="match status" value="1"/>
</dbReference>
<evidence type="ECO:0000256" key="3">
    <source>
        <dbReference type="ARBA" id="ARBA00001968"/>
    </source>
</evidence>
<dbReference type="EC" id="4.6.1.12" evidence="14"/>
<proteinExistence type="inferred from homology"/>